<sequence length="902" mass="97832">MARLYSLDVSFNELKVLENLHTAKDLKELKAYNNKLTSSAALEVLMLSDNAIAEISSDFTALFKLKTLHLHGNTITRIDNLKTCRHLTYLDLSRNRIAGAWSNALQSLAALEYVNVSDNQITSIGSLENLKKLEEINLGGNLLSSLSGNYPPNLTTLRVDRNKFADLSTLPLLPNLNEFYAQGNLLTDIAAVVSRMPQVAKMLSPAEVEKAQNDVRDRLHKLRHLMGKMCGPDKAAPSKGAAEVHRHTVTSSQRKTKTVGDTMHVRPLVVPADAEITTDESEGIAFINQDTDQRVETRPRDDNVVVTKVEENRKTLSQARGQAKTSDMGTDPLDGIPIRPPTSHGSTREGEIQTTEGGSTSFVTMLQVDDEKDDKGLGVRDMVVEPSALERSGTSYEDAMKLHLASALKAEDIEVDVGGEWMKDTLGEELPRRGIGRFRLMSTKEPSMTPAKKHPAVAVVAGAIAGGIEMCSIWPMEMIKTNLQLGTMKSHYTKMLPGFRYHIQTGGVLSLYRGLAPVLVGSLPKAGLRFGAFDSIKQLLADEHGQSTPLRNLAAGMSAGAIEAILVTTPTETVKTKLIDANAGMLHGIKRILETDGIRGLYQGLTATIMKQATNTGLRFMWFSEYKARVPDLLARNGVNYDTLSPGELAIVSFVGGMTAAFDVVKTKMQGLEGARYPNTWDCAMTILKRDGVAGFYAGVVPRLGRVIPGQGIIFMSYDTISMHVAKYLDDGTNKVTVNLSGVQSKEIRPLSCEQGLLNRADGSARFSHGSTSVVASVNGPAAAKNRRQEKVDAATLEVVFKSDKGAPTARDKEYEVILRQTFETVVYLENFPRAVISLTVQVVEDDGSLLAVAINAVNLALLDAGIPMRSLVGAITCSILDDGQLCLDPSLTEGDVSCPAI</sequence>
<evidence type="ECO:0000256" key="11">
    <source>
        <dbReference type="SAM" id="MobiDB-lite"/>
    </source>
</evidence>
<keyword evidence="3" id="KW-0813">Transport</keyword>
<evidence type="ECO:0000256" key="1">
    <source>
        <dbReference type="ARBA" id="ARBA00004225"/>
    </source>
</evidence>
<keyword evidence="7" id="KW-1133">Transmembrane helix</keyword>
<feature type="repeat" description="Solcar" evidence="10">
    <location>
        <begin position="547"/>
        <end position="629"/>
    </location>
</feature>
<dbReference type="AlphaFoldDB" id="A0A425CV49"/>
<dbReference type="Gene3D" id="3.80.10.10">
    <property type="entry name" value="Ribonuclease Inhibitor"/>
    <property type="match status" value="1"/>
</dbReference>
<dbReference type="InterPro" id="IPR027408">
    <property type="entry name" value="PNPase/RNase_PH_dom_sf"/>
</dbReference>
<evidence type="ECO:0000256" key="8">
    <source>
        <dbReference type="ARBA" id="ARBA00023128"/>
    </source>
</evidence>
<keyword evidence="9 10" id="KW-0472">Membrane</keyword>
<dbReference type="EMBL" id="MZMZ02003728">
    <property type="protein sequence ID" value="RQM20845.1"/>
    <property type="molecule type" value="Genomic_DNA"/>
</dbReference>
<accession>A0A425CV49</accession>
<dbReference type="InterPro" id="IPR032675">
    <property type="entry name" value="LRR_dom_sf"/>
</dbReference>
<dbReference type="InterPro" id="IPR049563">
    <property type="entry name" value="TXTP-like"/>
</dbReference>
<evidence type="ECO:0000256" key="6">
    <source>
        <dbReference type="ARBA" id="ARBA00022737"/>
    </source>
</evidence>
<dbReference type="VEuPathDB" id="FungiDB:H257_13640"/>
<dbReference type="SUPFAM" id="SSF103506">
    <property type="entry name" value="Mitochondrial carrier"/>
    <property type="match status" value="1"/>
</dbReference>
<dbReference type="PROSITE" id="PS51450">
    <property type="entry name" value="LRR"/>
    <property type="match status" value="3"/>
</dbReference>
<dbReference type="Pfam" id="PF00153">
    <property type="entry name" value="Mito_carr"/>
    <property type="match status" value="3"/>
</dbReference>
<evidence type="ECO:0000256" key="9">
    <source>
        <dbReference type="ARBA" id="ARBA00023136"/>
    </source>
</evidence>
<dbReference type="SMART" id="SM00369">
    <property type="entry name" value="LRR_TYP"/>
    <property type="match status" value="6"/>
</dbReference>
<dbReference type="PANTHER" id="PTHR45788:SF4">
    <property type="entry name" value="TRICARBOXYLATE TRANSPORT PROTEIN, MITOCHONDRIAL"/>
    <property type="match status" value="1"/>
</dbReference>
<comment type="caution">
    <text evidence="13">The sequence shown here is derived from an EMBL/GenBank/DDBJ whole genome shotgun (WGS) entry which is preliminary data.</text>
</comment>
<name>A0A425CV49_APHAT</name>
<feature type="domain" description="Exoribonuclease phosphorolytic" evidence="12">
    <location>
        <begin position="747"/>
        <end position="868"/>
    </location>
</feature>
<dbReference type="InterPro" id="IPR003591">
    <property type="entry name" value="Leu-rich_rpt_typical-subtyp"/>
</dbReference>
<dbReference type="Proteomes" id="UP000284702">
    <property type="component" value="Unassembled WGS sequence"/>
</dbReference>
<dbReference type="GO" id="GO:0031966">
    <property type="term" value="C:mitochondrial membrane"/>
    <property type="evidence" value="ECO:0007669"/>
    <property type="project" value="UniProtKB-SubCell"/>
</dbReference>
<comment type="similarity">
    <text evidence="2">Belongs to the mitochondrial carrier (TC 2.A.29) family.</text>
</comment>
<dbReference type="VEuPathDB" id="FungiDB:H257_13639"/>
<proteinExistence type="inferred from homology"/>
<comment type="subcellular location">
    <subcellularLocation>
        <location evidence="1">Mitochondrion membrane</location>
        <topology evidence="1">Multi-pass membrane protein</topology>
    </subcellularLocation>
</comment>
<organism evidence="13 14">
    <name type="scientific">Aphanomyces astaci</name>
    <name type="common">Crayfish plague agent</name>
    <dbReference type="NCBI Taxonomy" id="112090"/>
    <lineage>
        <taxon>Eukaryota</taxon>
        <taxon>Sar</taxon>
        <taxon>Stramenopiles</taxon>
        <taxon>Oomycota</taxon>
        <taxon>Saprolegniomycetes</taxon>
        <taxon>Saprolegniales</taxon>
        <taxon>Verrucalvaceae</taxon>
        <taxon>Aphanomyces</taxon>
    </lineage>
</organism>
<dbReference type="SMART" id="SM00364">
    <property type="entry name" value="LRR_BAC"/>
    <property type="match status" value="5"/>
</dbReference>
<dbReference type="SUPFAM" id="SSF52058">
    <property type="entry name" value="L domain-like"/>
    <property type="match status" value="1"/>
</dbReference>
<dbReference type="Gene3D" id="1.50.40.10">
    <property type="entry name" value="Mitochondrial carrier domain"/>
    <property type="match status" value="1"/>
</dbReference>
<dbReference type="InterPro" id="IPR023395">
    <property type="entry name" value="MCP_dom_sf"/>
</dbReference>
<feature type="region of interest" description="Disordered" evidence="11">
    <location>
        <begin position="315"/>
        <end position="362"/>
    </location>
</feature>
<dbReference type="GO" id="GO:0071913">
    <property type="term" value="F:citrate secondary active transmembrane transporter activity"/>
    <property type="evidence" value="ECO:0007669"/>
    <property type="project" value="TreeGrafter"/>
</dbReference>
<dbReference type="PANTHER" id="PTHR45788">
    <property type="entry name" value="SUCCINATE/FUMARATE MITOCHONDRIAL TRANSPORTER-RELATED"/>
    <property type="match status" value="1"/>
</dbReference>
<dbReference type="InterPro" id="IPR001611">
    <property type="entry name" value="Leu-rich_rpt"/>
</dbReference>
<dbReference type="Pfam" id="PF13855">
    <property type="entry name" value="LRR_8"/>
    <property type="match status" value="1"/>
</dbReference>
<dbReference type="CDD" id="cd11372">
    <property type="entry name" value="RNase_PH_RRP46"/>
    <property type="match status" value="1"/>
</dbReference>
<dbReference type="VEuPathDB" id="FungiDB:H257_06654"/>
<protein>
    <recommendedName>
        <fullName evidence="12">Exoribonuclease phosphorolytic domain-containing protein</fullName>
    </recommendedName>
</protein>
<dbReference type="SMART" id="SM00365">
    <property type="entry name" value="LRR_SD22"/>
    <property type="match status" value="5"/>
</dbReference>
<keyword evidence="6" id="KW-0677">Repeat</keyword>
<feature type="compositionally biased region" description="Polar residues" evidence="11">
    <location>
        <begin position="352"/>
        <end position="362"/>
    </location>
</feature>
<dbReference type="GO" id="GO:0006843">
    <property type="term" value="P:mitochondrial citrate transmembrane transport"/>
    <property type="evidence" value="ECO:0007669"/>
    <property type="project" value="TreeGrafter"/>
</dbReference>
<dbReference type="InterPro" id="IPR018108">
    <property type="entry name" value="MCP_transmembrane"/>
</dbReference>
<evidence type="ECO:0000256" key="3">
    <source>
        <dbReference type="ARBA" id="ARBA00022448"/>
    </source>
</evidence>
<feature type="region of interest" description="Disordered" evidence="11">
    <location>
        <begin position="230"/>
        <end position="257"/>
    </location>
</feature>
<reference evidence="13" key="1">
    <citation type="submission" date="2018-07" db="EMBL/GenBank/DDBJ databases">
        <title>Annotation of Aphanomyces astaci genome assembly.</title>
        <authorList>
            <person name="Studholme D.J."/>
        </authorList>
    </citation>
    <scope>NUCLEOTIDE SEQUENCE [LARGE SCALE GENOMIC DNA]</scope>
    <source>
        <strain evidence="13">Pc</strain>
    </source>
</reference>
<evidence type="ECO:0000256" key="7">
    <source>
        <dbReference type="ARBA" id="ARBA00022989"/>
    </source>
</evidence>
<gene>
    <name evidence="13" type="ORF">B5M09_003698</name>
</gene>
<dbReference type="SUPFAM" id="SSF54211">
    <property type="entry name" value="Ribosomal protein S5 domain 2-like"/>
    <property type="match status" value="1"/>
</dbReference>
<evidence type="ECO:0000256" key="10">
    <source>
        <dbReference type="PROSITE-ProRule" id="PRU00282"/>
    </source>
</evidence>
<evidence type="ECO:0000256" key="2">
    <source>
        <dbReference type="ARBA" id="ARBA00006375"/>
    </source>
</evidence>
<feature type="repeat" description="Solcar" evidence="10">
    <location>
        <begin position="641"/>
        <end position="724"/>
    </location>
</feature>
<feature type="compositionally biased region" description="Polar residues" evidence="11">
    <location>
        <begin position="315"/>
        <end position="328"/>
    </location>
</feature>
<evidence type="ECO:0000259" key="12">
    <source>
        <dbReference type="Pfam" id="PF01138"/>
    </source>
</evidence>
<feature type="repeat" description="Solcar" evidence="10">
    <location>
        <begin position="453"/>
        <end position="539"/>
    </location>
</feature>
<keyword evidence="5 10" id="KW-0812">Transmembrane</keyword>
<keyword evidence="4" id="KW-0433">Leucine-rich repeat</keyword>
<evidence type="ECO:0000313" key="13">
    <source>
        <dbReference type="EMBL" id="RQM20845.1"/>
    </source>
</evidence>
<evidence type="ECO:0000313" key="14">
    <source>
        <dbReference type="Proteomes" id="UP000284702"/>
    </source>
</evidence>
<dbReference type="Gene3D" id="3.30.230.70">
    <property type="entry name" value="GHMP Kinase, N-terminal domain"/>
    <property type="match status" value="1"/>
</dbReference>
<keyword evidence="8" id="KW-0496">Mitochondrion</keyword>
<evidence type="ECO:0000256" key="5">
    <source>
        <dbReference type="ARBA" id="ARBA00022692"/>
    </source>
</evidence>
<dbReference type="Pfam" id="PF01138">
    <property type="entry name" value="RNase_PH"/>
    <property type="match status" value="1"/>
</dbReference>
<keyword evidence="14" id="KW-1185">Reference proteome</keyword>
<dbReference type="PROSITE" id="PS50920">
    <property type="entry name" value="SOLCAR"/>
    <property type="match status" value="3"/>
</dbReference>
<dbReference type="InterPro" id="IPR020568">
    <property type="entry name" value="Ribosomal_Su5_D2-typ_SF"/>
</dbReference>
<evidence type="ECO:0000256" key="4">
    <source>
        <dbReference type="ARBA" id="ARBA00022614"/>
    </source>
</evidence>
<dbReference type="InterPro" id="IPR001247">
    <property type="entry name" value="ExoRNase_PH_dom1"/>
</dbReference>